<evidence type="ECO:0000313" key="1">
    <source>
        <dbReference type="EMBL" id="NEE05614.1"/>
    </source>
</evidence>
<reference evidence="1" key="1">
    <citation type="submission" date="2020-01" db="EMBL/GenBank/DDBJ databases">
        <title>Insect and environment-associated Actinomycetes.</title>
        <authorList>
            <person name="Currrie C."/>
            <person name="Chevrette M."/>
            <person name="Carlson C."/>
            <person name="Stubbendieck R."/>
            <person name="Wendt-Pienkowski E."/>
        </authorList>
    </citation>
    <scope>NUCLEOTIDE SEQUENCE</scope>
    <source>
        <strain evidence="1">SID7499</strain>
    </source>
</reference>
<dbReference type="AlphaFoldDB" id="A0A6G3WJI7"/>
<gene>
    <name evidence="1" type="ORF">G3M58_04120</name>
</gene>
<dbReference type="EMBL" id="JAAGMN010000374">
    <property type="protein sequence ID" value="NEE05614.1"/>
    <property type="molecule type" value="Genomic_DNA"/>
</dbReference>
<proteinExistence type="predicted"/>
<comment type="caution">
    <text evidence="1">The sequence shown here is derived from an EMBL/GenBank/DDBJ whole genome shotgun (WGS) entry which is preliminary data.</text>
</comment>
<organism evidence="1">
    <name type="scientific">Streptomyces sp. SID7499</name>
    <dbReference type="NCBI Taxonomy" id="2706086"/>
    <lineage>
        <taxon>Bacteria</taxon>
        <taxon>Bacillati</taxon>
        <taxon>Actinomycetota</taxon>
        <taxon>Actinomycetes</taxon>
        <taxon>Kitasatosporales</taxon>
        <taxon>Streptomycetaceae</taxon>
        <taxon>Streptomyces</taxon>
    </lineage>
</organism>
<accession>A0A6G3WJI7</accession>
<feature type="non-terminal residue" evidence="1">
    <location>
        <position position="1"/>
    </location>
</feature>
<sequence length="22" mass="2512">LELVEKLGEPLYIAQLIEQPES</sequence>
<name>A0A6G3WJI7_9ACTN</name>
<protein>
    <submittedName>
        <fullName evidence="1">Bacterioferritin</fullName>
    </submittedName>
</protein>